<dbReference type="InterPro" id="IPR006638">
    <property type="entry name" value="Elp3/MiaA/NifB-like_rSAM"/>
</dbReference>
<dbReference type="SFLD" id="SFLDG01123">
    <property type="entry name" value="methyltransferase_(Class_B)"/>
    <property type="match status" value="1"/>
</dbReference>
<comment type="cofactor">
    <cofactor evidence="1">
        <name>[4Fe-4S] cluster</name>
        <dbReference type="ChEBI" id="CHEBI:49883"/>
    </cofactor>
</comment>
<dbReference type="SUPFAM" id="SSF102114">
    <property type="entry name" value="Radical SAM enzymes"/>
    <property type="match status" value="1"/>
</dbReference>
<dbReference type="PROSITE" id="PS51332">
    <property type="entry name" value="B12_BINDING"/>
    <property type="match status" value="1"/>
</dbReference>
<dbReference type="Proteomes" id="UP001594351">
    <property type="component" value="Unassembled WGS sequence"/>
</dbReference>
<dbReference type="InterPro" id="IPR051198">
    <property type="entry name" value="BchE-like"/>
</dbReference>
<dbReference type="InterPro" id="IPR007197">
    <property type="entry name" value="rSAM"/>
</dbReference>
<evidence type="ECO:0000313" key="10">
    <source>
        <dbReference type="Proteomes" id="UP001594351"/>
    </source>
</evidence>
<name>A0ABV6Z2S8_UNCC1</name>
<dbReference type="InterPro" id="IPR023404">
    <property type="entry name" value="rSAM_horseshoe"/>
</dbReference>
<keyword evidence="2" id="KW-0489">Methyltransferase</keyword>
<organism evidence="9 10">
    <name type="scientific">candidate division CSSED10-310 bacterium</name>
    <dbReference type="NCBI Taxonomy" id="2855610"/>
    <lineage>
        <taxon>Bacteria</taxon>
        <taxon>Bacteria division CSSED10-310</taxon>
    </lineage>
</organism>
<dbReference type="InterPro" id="IPR034466">
    <property type="entry name" value="Methyltransferase_Class_B"/>
</dbReference>
<evidence type="ECO:0000256" key="3">
    <source>
        <dbReference type="ARBA" id="ARBA00022679"/>
    </source>
</evidence>
<keyword evidence="5" id="KW-0479">Metal-binding</keyword>
<dbReference type="PANTHER" id="PTHR43409:SF7">
    <property type="entry name" value="BLL1977 PROTEIN"/>
    <property type="match status" value="1"/>
</dbReference>
<evidence type="ECO:0000313" key="9">
    <source>
        <dbReference type="EMBL" id="MFC1852757.1"/>
    </source>
</evidence>
<comment type="caution">
    <text evidence="9">The sequence shown here is derived from an EMBL/GenBank/DDBJ whole genome shotgun (WGS) entry which is preliminary data.</text>
</comment>
<evidence type="ECO:0000256" key="2">
    <source>
        <dbReference type="ARBA" id="ARBA00022603"/>
    </source>
</evidence>
<keyword evidence="4" id="KW-0949">S-adenosyl-L-methionine</keyword>
<evidence type="ECO:0000256" key="1">
    <source>
        <dbReference type="ARBA" id="ARBA00001966"/>
    </source>
</evidence>
<evidence type="ECO:0000256" key="6">
    <source>
        <dbReference type="ARBA" id="ARBA00023004"/>
    </source>
</evidence>
<dbReference type="SMART" id="SM00729">
    <property type="entry name" value="Elp3"/>
    <property type="match status" value="1"/>
</dbReference>
<dbReference type="Gene3D" id="3.80.30.20">
    <property type="entry name" value="tm_1862 like domain"/>
    <property type="match status" value="1"/>
</dbReference>
<dbReference type="SFLD" id="SFLDG01082">
    <property type="entry name" value="B12-binding_domain_containing"/>
    <property type="match status" value="1"/>
</dbReference>
<dbReference type="InterPro" id="IPR006158">
    <property type="entry name" value="Cobalamin-bd"/>
</dbReference>
<gene>
    <name evidence="9" type="ORF">ACFL27_21380</name>
</gene>
<protein>
    <submittedName>
        <fullName evidence="9">B12-binding domain-containing radical SAM protein</fullName>
    </submittedName>
</protein>
<evidence type="ECO:0000256" key="4">
    <source>
        <dbReference type="ARBA" id="ARBA00022691"/>
    </source>
</evidence>
<proteinExistence type="predicted"/>
<keyword evidence="10" id="KW-1185">Reference proteome</keyword>
<dbReference type="Gene3D" id="3.40.50.280">
    <property type="entry name" value="Cobalamin-binding domain"/>
    <property type="match status" value="1"/>
</dbReference>
<dbReference type="SFLD" id="SFLDS00029">
    <property type="entry name" value="Radical_SAM"/>
    <property type="match status" value="1"/>
</dbReference>
<keyword evidence="3" id="KW-0808">Transferase</keyword>
<reference evidence="9 10" key="1">
    <citation type="submission" date="2024-09" db="EMBL/GenBank/DDBJ databases">
        <title>Laminarin stimulates single cell rates of sulfate reduction while oxygen inhibits transcriptomic activity in coastal marine sediment.</title>
        <authorList>
            <person name="Lindsay M."/>
            <person name="Orcutt B."/>
            <person name="Emerson D."/>
            <person name="Stepanauskas R."/>
            <person name="D'Angelo T."/>
        </authorList>
    </citation>
    <scope>NUCLEOTIDE SEQUENCE [LARGE SCALE GENOMIC DNA]</scope>
    <source>
        <strain evidence="9">SAG AM-311-K15</strain>
    </source>
</reference>
<evidence type="ECO:0000256" key="7">
    <source>
        <dbReference type="ARBA" id="ARBA00023014"/>
    </source>
</evidence>
<dbReference type="Pfam" id="PF02310">
    <property type="entry name" value="B12-binding"/>
    <property type="match status" value="1"/>
</dbReference>
<evidence type="ECO:0000259" key="8">
    <source>
        <dbReference type="PROSITE" id="PS51332"/>
    </source>
</evidence>
<dbReference type="PANTHER" id="PTHR43409">
    <property type="entry name" value="ANAEROBIC MAGNESIUM-PROTOPORPHYRIN IX MONOMETHYL ESTER CYCLASE-RELATED"/>
    <property type="match status" value="1"/>
</dbReference>
<dbReference type="InterPro" id="IPR058240">
    <property type="entry name" value="rSAM_sf"/>
</dbReference>
<evidence type="ECO:0000256" key="5">
    <source>
        <dbReference type="ARBA" id="ARBA00022723"/>
    </source>
</evidence>
<keyword evidence="6" id="KW-0408">Iron</keyword>
<feature type="domain" description="B12-binding" evidence="8">
    <location>
        <begin position="1"/>
        <end position="128"/>
    </location>
</feature>
<sequence length="416" mass="47748">MKFLIIFPDWGYFPLSYRRTIPPLSPAILAGILRHYGDVQYIDERLQDIPFDAECDVVFISAMTNQVQRAYHIAEQFRKKGITVALGGVHASLLPGEAAQHADAVFVGEVEENLHLFLRDFKTGQVRAKYQCQNLDDETAVHHVPDRTIYPGKGYLPLDPIMFFRGCRLSCEACSVPQTQGKTVIFSPIADILTEIQNAQDYLFFINDDLYFHRSKIIDILTGMVGMKKNWLGLGSAEMARDETFLKLMKDAGCWLLYLDFGPREAIALNNPQRASGVMKQLQDRLARFSAQGLKIIGSFTFGYDFDTPAIFDNTLEFCVKNNIDEAEFHLLVPYPRTRLAQKWEQDDRLVCYDWQHYTATEVVFTPKNMSASQLHEGYLKAWRTFYQLPVSEEEAVFDIKSFRAFPTFKPDKAYY</sequence>
<accession>A0ABV6Z2S8</accession>
<dbReference type="EMBL" id="JBHPBY010000362">
    <property type="protein sequence ID" value="MFC1852757.1"/>
    <property type="molecule type" value="Genomic_DNA"/>
</dbReference>
<keyword evidence="7" id="KW-0411">Iron-sulfur</keyword>